<dbReference type="RefSeq" id="WP_160129935.1">
    <property type="nucleotide sequence ID" value="NZ_CP019288.1"/>
</dbReference>
<evidence type="ECO:0000313" key="2">
    <source>
        <dbReference type="EMBL" id="QHI37294.1"/>
    </source>
</evidence>
<feature type="transmembrane region" description="Helical" evidence="1">
    <location>
        <begin position="89"/>
        <end position="109"/>
    </location>
</feature>
<accession>A0A7L4ZN17</accession>
<dbReference type="KEGG" id="kan:IMCC3317_26730"/>
<keyword evidence="3" id="KW-1185">Reference proteome</keyword>
<sequence length="117" mass="12729">MKTNYRHLSAFKDEVLASEEMLALIQNNPKEFFEKINQEPTKIPWVFALIVSIIGLAMIVSITFIGIITLSDPHQITSETGESDLIIQIPQILGIIASSAIAAIAGLLAPSPINNTN</sequence>
<protein>
    <submittedName>
        <fullName evidence="2">Uncharacterized protein</fullName>
    </submittedName>
</protein>
<reference evidence="2 3" key="1">
    <citation type="journal article" date="2013" name="Int. J. Syst. Evol. Microbiol.">
        <title>Kordia antarctica sp. nov., isolated from Antarctic seawater.</title>
        <authorList>
            <person name="Baek K."/>
            <person name="Choi A."/>
            <person name="Kang I."/>
            <person name="Lee K."/>
            <person name="Cho J.C."/>
        </authorList>
    </citation>
    <scope>NUCLEOTIDE SEQUENCE [LARGE SCALE GENOMIC DNA]</scope>
    <source>
        <strain evidence="2 3">IMCC3317</strain>
    </source>
</reference>
<dbReference type="Proteomes" id="UP000464657">
    <property type="component" value="Chromosome"/>
</dbReference>
<feature type="transmembrane region" description="Helical" evidence="1">
    <location>
        <begin position="45"/>
        <end position="69"/>
    </location>
</feature>
<organism evidence="2 3">
    <name type="scientific">Kordia antarctica</name>
    <dbReference type="NCBI Taxonomy" id="1218801"/>
    <lineage>
        <taxon>Bacteria</taxon>
        <taxon>Pseudomonadati</taxon>
        <taxon>Bacteroidota</taxon>
        <taxon>Flavobacteriia</taxon>
        <taxon>Flavobacteriales</taxon>
        <taxon>Flavobacteriaceae</taxon>
        <taxon>Kordia</taxon>
    </lineage>
</organism>
<keyword evidence="1" id="KW-0472">Membrane</keyword>
<gene>
    <name evidence="2" type="ORF">IMCC3317_26730</name>
</gene>
<dbReference type="AlphaFoldDB" id="A0A7L4ZN17"/>
<evidence type="ECO:0000313" key="3">
    <source>
        <dbReference type="Proteomes" id="UP000464657"/>
    </source>
</evidence>
<evidence type="ECO:0000256" key="1">
    <source>
        <dbReference type="SAM" id="Phobius"/>
    </source>
</evidence>
<dbReference type="EMBL" id="CP019288">
    <property type="protein sequence ID" value="QHI37294.1"/>
    <property type="molecule type" value="Genomic_DNA"/>
</dbReference>
<name>A0A7L4ZN17_9FLAO</name>
<keyword evidence="1" id="KW-1133">Transmembrane helix</keyword>
<proteinExistence type="predicted"/>
<keyword evidence="1" id="KW-0812">Transmembrane</keyword>